<protein>
    <submittedName>
        <fullName evidence="1">Unannotated protein</fullName>
    </submittedName>
</protein>
<accession>A0A6J6E6D2</accession>
<proteinExistence type="predicted"/>
<dbReference type="EMBL" id="CAEZTD010000138">
    <property type="protein sequence ID" value="CAB4571972.1"/>
    <property type="molecule type" value="Genomic_DNA"/>
</dbReference>
<organism evidence="1">
    <name type="scientific">freshwater metagenome</name>
    <dbReference type="NCBI Taxonomy" id="449393"/>
    <lineage>
        <taxon>unclassified sequences</taxon>
        <taxon>metagenomes</taxon>
        <taxon>ecological metagenomes</taxon>
    </lineage>
</organism>
<reference evidence="1" key="1">
    <citation type="submission" date="2020-05" db="EMBL/GenBank/DDBJ databases">
        <authorList>
            <person name="Chiriac C."/>
            <person name="Salcher M."/>
            <person name="Ghai R."/>
            <person name="Kavagutti S V."/>
        </authorList>
    </citation>
    <scope>NUCLEOTIDE SEQUENCE</scope>
</reference>
<name>A0A6J6E6D2_9ZZZZ</name>
<sequence>MVNSVPEPKDCFSSGMRLLTSFETSTVFALGSFVTAMVNASLPLTRLIVVGVAVVNSTVATSAMVTSPPVFPPISGSADTWSTDVKRSPETSVSVLSSSVI</sequence>
<dbReference type="AlphaFoldDB" id="A0A6J6E6D2"/>
<evidence type="ECO:0000313" key="1">
    <source>
        <dbReference type="EMBL" id="CAB4571972.1"/>
    </source>
</evidence>
<gene>
    <name evidence="1" type="ORF">UFOPK1591_01350</name>
</gene>